<dbReference type="InterPro" id="IPR018624">
    <property type="entry name" value="Sec66"/>
</dbReference>
<reference evidence="4 5" key="1">
    <citation type="submission" date="2014-11" db="EMBL/GenBank/DDBJ databases">
        <title>Comparative genomic analysis of Cryptosporidium hominis reveals occurrence of genetic recombination in virulent subtypes.</title>
        <authorList>
            <person name="Guo Y."/>
            <person name="Tang K."/>
            <person name="Frace M."/>
            <person name="Li N."/>
            <person name="Roellig D.M."/>
            <person name="Sammons S."/>
            <person name="Knipe K."/>
            <person name="Rowe L."/>
            <person name="Feng Y."/>
            <person name="Xiao L."/>
        </authorList>
    </citation>
    <scope>NUCLEOTIDE SEQUENCE [LARGE SCALE GENOMIC DNA]</scope>
    <source>
        <strain evidence="4">30976</strain>
    </source>
</reference>
<evidence type="ECO:0000256" key="2">
    <source>
        <dbReference type="SAM" id="Phobius"/>
    </source>
</evidence>
<dbReference type="EMBL" id="LN877947">
    <property type="protein sequence ID" value="CUV03999.1"/>
    <property type="molecule type" value="Genomic_DNA"/>
</dbReference>
<keyword evidence="5" id="KW-1185">Reference proteome</keyword>
<dbReference type="Pfam" id="PF09802">
    <property type="entry name" value="Sec66"/>
    <property type="match status" value="1"/>
</dbReference>
<keyword evidence="2" id="KW-0812">Transmembrane</keyword>
<organism evidence="3">
    <name type="scientific">Cryptosporidium hominis</name>
    <dbReference type="NCBI Taxonomy" id="237895"/>
    <lineage>
        <taxon>Eukaryota</taxon>
        <taxon>Sar</taxon>
        <taxon>Alveolata</taxon>
        <taxon>Apicomplexa</taxon>
        <taxon>Conoidasida</taxon>
        <taxon>Coccidia</taxon>
        <taxon>Eucoccidiorida</taxon>
        <taxon>Eimeriorina</taxon>
        <taxon>Cryptosporidiidae</taxon>
        <taxon>Cryptosporidium</taxon>
    </lineage>
</organism>
<proteinExistence type="predicted"/>
<evidence type="ECO:0000256" key="1">
    <source>
        <dbReference type="SAM" id="MobiDB-lite"/>
    </source>
</evidence>
<feature type="region of interest" description="Disordered" evidence="1">
    <location>
        <begin position="186"/>
        <end position="234"/>
    </location>
</feature>
<evidence type="ECO:0000313" key="4">
    <source>
        <dbReference type="EMBL" id="PPS96991.1"/>
    </source>
</evidence>
<dbReference type="Proteomes" id="UP001429100">
    <property type="component" value="Unassembled WGS sequence"/>
</dbReference>
<feature type="compositionally biased region" description="Polar residues" evidence="1">
    <location>
        <begin position="221"/>
        <end position="234"/>
    </location>
</feature>
<dbReference type="VEuPathDB" id="CryptoDB:GY17_00001057"/>
<dbReference type="EMBL" id="JTAI01000044">
    <property type="protein sequence ID" value="PPS96991.1"/>
    <property type="molecule type" value="Genomic_DNA"/>
</dbReference>
<sequence length="234" mass="27583">MWLQILFFIVSCFLLGIIVYYSFKDVEILNSQDEALCDAFISSGRLTFPKKDLKHYFQLRDEVAPQNVGLEEFRLRLRASSPELVSEMKKALLRAAMAVQDNYSRISSEYMGNMQLYKKLLLSEKQWLYVENSMEELKETVEYIRDEANLIQDSWGDYIFLDARKLNAIRKQQEEMRLQKERLAKEKELEEKKAKEKEKTESNLANKIAQELLEQEESLSNNDSKNNSGIKKRR</sequence>
<dbReference type="GO" id="GO:0031207">
    <property type="term" value="C:Sec62/Sec63 complex"/>
    <property type="evidence" value="ECO:0007669"/>
    <property type="project" value="InterPro"/>
</dbReference>
<gene>
    <name evidence="3" type="ORF">CHUDEA1_570</name>
    <name evidence="4" type="ORF">GY17_00001057</name>
</gene>
<keyword evidence="2" id="KW-1133">Transmembrane helix</keyword>
<feature type="transmembrane region" description="Helical" evidence="2">
    <location>
        <begin position="6"/>
        <end position="23"/>
    </location>
</feature>
<dbReference type="GO" id="GO:0031204">
    <property type="term" value="P:post-translational protein targeting to membrane, translocation"/>
    <property type="evidence" value="ECO:0007669"/>
    <property type="project" value="InterPro"/>
</dbReference>
<dbReference type="AlphaFoldDB" id="A0A0S4TB15"/>
<dbReference type="VEuPathDB" id="CryptoDB:Chro.10068"/>
<dbReference type="OrthoDB" id="343411at2759"/>
<dbReference type="Proteomes" id="UP000199752">
    <property type="component" value="Chromosome 1"/>
</dbReference>
<feature type="compositionally biased region" description="Basic and acidic residues" evidence="1">
    <location>
        <begin position="186"/>
        <end position="201"/>
    </location>
</feature>
<reference evidence="3" key="2">
    <citation type="submission" date="2015-08" db="EMBL/GenBank/DDBJ databases">
        <authorList>
            <person name="Babu N.S."/>
            <person name="Beckwith C.J."/>
            <person name="Beseler K.G."/>
            <person name="Brison A."/>
            <person name="Carone J.V."/>
            <person name="Caskin T.P."/>
            <person name="Diamond M."/>
            <person name="Durham M.E."/>
            <person name="Foxe J.M."/>
            <person name="Go M."/>
            <person name="Henderson B.A."/>
            <person name="Jones I.B."/>
            <person name="McGettigan J.A."/>
            <person name="Micheletti S.J."/>
            <person name="Nasrallah M.E."/>
            <person name="Ortiz D."/>
            <person name="Piller C.R."/>
            <person name="Privatt S.R."/>
            <person name="Schneider S.L."/>
            <person name="Sharp S."/>
            <person name="Smith T.C."/>
            <person name="Stanton J.D."/>
            <person name="Ullery H.E."/>
            <person name="Wilson R.J."/>
            <person name="Serrano M.G."/>
            <person name="Buck G."/>
            <person name="Lee V."/>
            <person name="Wang Y."/>
            <person name="Carvalho R."/>
            <person name="Voegtly L."/>
            <person name="Shi R."/>
            <person name="Duckworth R."/>
            <person name="Johnson A."/>
            <person name="Loviza R."/>
            <person name="Walstead R."/>
            <person name="Shah Z."/>
            <person name="Kiflezghi M."/>
            <person name="Wade K."/>
            <person name="Ball S.L."/>
            <person name="Bradley K.W."/>
            <person name="Asai D.J."/>
            <person name="Bowman C.A."/>
            <person name="Russell D.A."/>
            <person name="Pope W.H."/>
            <person name="Jacobs-Sera D."/>
            <person name="Hendrix R.W."/>
            <person name="Hatfull G.F."/>
        </authorList>
    </citation>
    <scope>NUCLEOTIDE SEQUENCE [LARGE SCALE GENOMIC DNA]</scope>
</reference>
<reference evidence="4 5" key="3">
    <citation type="submission" date="2017-10" db="EMBL/GenBank/DDBJ databases">
        <title>Consistent, comparative and evidence-based genome annotation and re-annotation for the closely-related species, Cryptosporidium parvum, C. hominis and C. tyzzeri.</title>
        <authorList>
            <person name="Baptista R.P."/>
            <person name="Li Y."/>
            <person name="Sateriale A."/>
            <person name="Striepen B."/>
            <person name="Kissinger J.C."/>
        </authorList>
    </citation>
    <scope>NUCLEOTIDE SEQUENCE [LARGE SCALE GENOMIC DNA]</scope>
    <source>
        <strain evidence="4">30976</strain>
    </source>
</reference>
<evidence type="ECO:0000313" key="3">
    <source>
        <dbReference type="EMBL" id="CUV03999.1"/>
    </source>
</evidence>
<dbReference type="VEuPathDB" id="CryptoDB:ChTU502y2012_302g0285"/>
<protein>
    <submittedName>
        <fullName evidence="4">Translocation protein Sec66</fullName>
    </submittedName>
</protein>
<evidence type="ECO:0000313" key="5">
    <source>
        <dbReference type="Proteomes" id="UP001429100"/>
    </source>
</evidence>
<name>A0A0S4TB15_CRYHO</name>
<accession>A0A0S4TB15</accession>
<dbReference type="VEuPathDB" id="CryptoDB:CHUDEA1_570"/>
<keyword evidence="2" id="KW-0472">Membrane</keyword>